<reference evidence="3" key="2">
    <citation type="submission" date="2020-09" db="EMBL/GenBank/DDBJ databases">
        <authorList>
            <person name="Sun Q."/>
            <person name="Ohkuma M."/>
        </authorList>
    </citation>
    <scope>NUCLEOTIDE SEQUENCE</scope>
    <source>
        <strain evidence="3">JCM 13064</strain>
    </source>
</reference>
<evidence type="ECO:0000313" key="4">
    <source>
        <dbReference type="Proteomes" id="UP000645217"/>
    </source>
</evidence>
<dbReference type="InterPro" id="IPR000073">
    <property type="entry name" value="AB_hydrolase_1"/>
</dbReference>
<accession>A0A917VPX0</accession>
<protein>
    <submittedName>
        <fullName evidence="3">Ndr family protein</fullName>
    </submittedName>
</protein>
<keyword evidence="4" id="KW-1185">Reference proteome</keyword>
<evidence type="ECO:0000313" key="3">
    <source>
        <dbReference type="EMBL" id="GGL02790.1"/>
    </source>
</evidence>
<dbReference type="Proteomes" id="UP000645217">
    <property type="component" value="Unassembled WGS sequence"/>
</dbReference>
<feature type="domain" description="AB hydrolase-1" evidence="2">
    <location>
        <begin position="59"/>
        <end position="276"/>
    </location>
</feature>
<gene>
    <name evidence="3" type="ORF">GCM10007964_51080</name>
</gene>
<name>A0A917VPX0_9ACTN</name>
<reference evidence="3" key="1">
    <citation type="journal article" date="2014" name="Int. J. Syst. Evol. Microbiol.">
        <title>Complete genome sequence of Corynebacterium casei LMG S-19264T (=DSM 44701T), isolated from a smear-ripened cheese.</title>
        <authorList>
            <consortium name="US DOE Joint Genome Institute (JGI-PGF)"/>
            <person name="Walter F."/>
            <person name="Albersmeier A."/>
            <person name="Kalinowski J."/>
            <person name="Ruckert C."/>
        </authorList>
    </citation>
    <scope>NUCLEOTIDE SEQUENCE</scope>
    <source>
        <strain evidence="3">JCM 13064</strain>
    </source>
</reference>
<dbReference type="Gene3D" id="3.40.50.1820">
    <property type="entry name" value="alpha/beta hydrolase"/>
    <property type="match status" value="1"/>
</dbReference>
<dbReference type="RefSeq" id="WP_189165571.1">
    <property type="nucleotide sequence ID" value="NZ_BMNT01000030.1"/>
</dbReference>
<keyword evidence="1" id="KW-0378">Hydrolase</keyword>
<dbReference type="AlphaFoldDB" id="A0A917VPX0"/>
<sequence>MNTTYTSAVYTSEEGARAVEQEYRYYLERWPVPNEQVHVPTREGDTFVVACGPADAPPLVLLHGSGANSSSWIGDVGAWSRHFRLYAVDMIGEPGLSAPSRPPLASGAYENWLDDVLDGLGLARVSMVGISLGGWMASRYASHRPGRVERMALLCPGGIGRQKYQALLIWLLLRPFGRWGRRVSMRAALGPMEPPSTPEARRFADYFMLVSENVKYRQEPLPVLDDAGLRRLTMPMLVLLGGRDGLLDSAGTQRRLRAAAPHARIDLRPEVGHLIVGRTRQILDFLREDAATPDPAPEGAGEAV</sequence>
<dbReference type="EMBL" id="BMNT01000030">
    <property type="protein sequence ID" value="GGL02790.1"/>
    <property type="molecule type" value="Genomic_DNA"/>
</dbReference>
<dbReference type="InterPro" id="IPR050266">
    <property type="entry name" value="AB_hydrolase_sf"/>
</dbReference>
<dbReference type="PANTHER" id="PTHR43798">
    <property type="entry name" value="MONOACYLGLYCEROL LIPASE"/>
    <property type="match status" value="1"/>
</dbReference>
<evidence type="ECO:0000256" key="1">
    <source>
        <dbReference type="ARBA" id="ARBA00022801"/>
    </source>
</evidence>
<dbReference type="SUPFAM" id="SSF53474">
    <property type="entry name" value="alpha/beta-Hydrolases"/>
    <property type="match status" value="1"/>
</dbReference>
<dbReference type="PANTHER" id="PTHR43798:SF31">
    <property type="entry name" value="AB HYDROLASE SUPERFAMILY PROTEIN YCLE"/>
    <property type="match status" value="1"/>
</dbReference>
<dbReference type="InterPro" id="IPR029058">
    <property type="entry name" value="AB_hydrolase_fold"/>
</dbReference>
<comment type="caution">
    <text evidence="3">The sequence shown here is derived from an EMBL/GenBank/DDBJ whole genome shotgun (WGS) entry which is preliminary data.</text>
</comment>
<proteinExistence type="predicted"/>
<dbReference type="GO" id="GO:0016787">
    <property type="term" value="F:hydrolase activity"/>
    <property type="evidence" value="ECO:0007669"/>
    <property type="project" value="UniProtKB-KW"/>
</dbReference>
<evidence type="ECO:0000259" key="2">
    <source>
        <dbReference type="Pfam" id="PF12697"/>
    </source>
</evidence>
<dbReference type="GO" id="GO:0016020">
    <property type="term" value="C:membrane"/>
    <property type="evidence" value="ECO:0007669"/>
    <property type="project" value="TreeGrafter"/>
</dbReference>
<organism evidence="3 4">
    <name type="scientific">Sphaerisporangium melleum</name>
    <dbReference type="NCBI Taxonomy" id="321316"/>
    <lineage>
        <taxon>Bacteria</taxon>
        <taxon>Bacillati</taxon>
        <taxon>Actinomycetota</taxon>
        <taxon>Actinomycetes</taxon>
        <taxon>Streptosporangiales</taxon>
        <taxon>Streptosporangiaceae</taxon>
        <taxon>Sphaerisporangium</taxon>
    </lineage>
</organism>
<dbReference type="Pfam" id="PF12697">
    <property type="entry name" value="Abhydrolase_6"/>
    <property type="match status" value="1"/>
</dbReference>